<dbReference type="EMBL" id="JXKQ01000003">
    <property type="protein sequence ID" value="OJG46206.1"/>
    <property type="molecule type" value="Genomic_DNA"/>
</dbReference>
<sequence length="127" mass="14737">MGELFRRGTKAIGVGSVCLIISKLIEHAPAVITWREFAAFSLMSCLIGWYTLIFEVESLTYYVLFPIHLLLSFVTSSLVQSYLIADFKLSKWLSFFPGFLIIYLLVWLFIIIRRKLVVEVINQNLRR</sequence>
<organism evidence="2 3">
    <name type="scientific">Enterococcus hermanniensis</name>
    <dbReference type="NCBI Taxonomy" id="249189"/>
    <lineage>
        <taxon>Bacteria</taxon>
        <taxon>Bacillati</taxon>
        <taxon>Bacillota</taxon>
        <taxon>Bacilli</taxon>
        <taxon>Lactobacillales</taxon>
        <taxon>Enterococcaceae</taxon>
        <taxon>Enterococcus</taxon>
    </lineage>
</organism>
<gene>
    <name evidence="2" type="ORF">RV04_GL001372</name>
</gene>
<keyword evidence="1" id="KW-0812">Transmembrane</keyword>
<feature type="transmembrane region" description="Helical" evidence="1">
    <location>
        <begin position="61"/>
        <end position="80"/>
    </location>
</feature>
<dbReference type="AlphaFoldDB" id="A0A1L8TPG4"/>
<evidence type="ECO:0008006" key="4">
    <source>
        <dbReference type="Google" id="ProtNLM"/>
    </source>
</evidence>
<dbReference type="STRING" id="249189.RV04_GL001372"/>
<name>A0A1L8TPG4_9ENTE</name>
<evidence type="ECO:0000313" key="2">
    <source>
        <dbReference type="EMBL" id="OJG46206.1"/>
    </source>
</evidence>
<dbReference type="Pfam" id="PF11457">
    <property type="entry name" value="DUF3021"/>
    <property type="match status" value="1"/>
</dbReference>
<protein>
    <recommendedName>
        <fullName evidence="4">DUF3021 domain-containing protein</fullName>
    </recommendedName>
</protein>
<dbReference type="InterPro" id="IPR021560">
    <property type="entry name" value="DUF3021"/>
</dbReference>
<reference evidence="2 3" key="1">
    <citation type="submission" date="2014-12" db="EMBL/GenBank/DDBJ databases">
        <title>Draft genome sequences of 29 type strains of Enterococci.</title>
        <authorList>
            <person name="Zhong Z."/>
            <person name="Sun Z."/>
            <person name="Liu W."/>
            <person name="Zhang W."/>
            <person name="Zhang H."/>
        </authorList>
    </citation>
    <scope>NUCLEOTIDE SEQUENCE [LARGE SCALE GENOMIC DNA]</scope>
    <source>
        <strain evidence="2 3">DSM 17122</strain>
    </source>
</reference>
<proteinExistence type="predicted"/>
<keyword evidence="1" id="KW-1133">Transmembrane helix</keyword>
<feature type="transmembrane region" description="Helical" evidence="1">
    <location>
        <begin position="37"/>
        <end position="54"/>
    </location>
</feature>
<feature type="transmembrane region" description="Helical" evidence="1">
    <location>
        <begin position="92"/>
        <end position="112"/>
    </location>
</feature>
<keyword evidence="1" id="KW-0472">Membrane</keyword>
<accession>A0A1L8TPG4</accession>
<dbReference type="Proteomes" id="UP000182077">
    <property type="component" value="Unassembled WGS sequence"/>
</dbReference>
<evidence type="ECO:0000313" key="3">
    <source>
        <dbReference type="Proteomes" id="UP000182077"/>
    </source>
</evidence>
<keyword evidence="3" id="KW-1185">Reference proteome</keyword>
<comment type="caution">
    <text evidence="2">The sequence shown here is derived from an EMBL/GenBank/DDBJ whole genome shotgun (WGS) entry which is preliminary data.</text>
</comment>
<evidence type="ECO:0000256" key="1">
    <source>
        <dbReference type="SAM" id="Phobius"/>
    </source>
</evidence>